<dbReference type="Proteomes" id="UP000244309">
    <property type="component" value="Unassembled WGS sequence"/>
</dbReference>
<comment type="caution">
    <text evidence="1">The sequence shown here is derived from an EMBL/GenBank/DDBJ whole genome shotgun (WGS) entry which is preliminary data.</text>
</comment>
<gene>
    <name evidence="1" type="ORF">CXQ85_004253</name>
</gene>
<dbReference type="RefSeq" id="XP_025341688.1">
    <property type="nucleotide sequence ID" value="XM_025487880.1"/>
</dbReference>
<evidence type="ECO:0000313" key="1">
    <source>
        <dbReference type="EMBL" id="PVH20748.1"/>
    </source>
</evidence>
<organism evidence="1 2">
    <name type="scientific">Candidozyma haemuli</name>
    <dbReference type="NCBI Taxonomy" id="45357"/>
    <lineage>
        <taxon>Eukaryota</taxon>
        <taxon>Fungi</taxon>
        <taxon>Dikarya</taxon>
        <taxon>Ascomycota</taxon>
        <taxon>Saccharomycotina</taxon>
        <taxon>Pichiomycetes</taxon>
        <taxon>Metschnikowiaceae</taxon>
        <taxon>Candidozyma</taxon>
    </lineage>
</organism>
<protein>
    <submittedName>
        <fullName evidence="1">Uncharacterized protein</fullName>
    </submittedName>
</protein>
<accession>A0A2V1ASE8</accession>
<sequence length="356" mass="40386">MAPVEKQLFLKQELLEKLRTQLYLKPALFEYTAPVIHLVSLQDGNGSDFASLSTSLSSLTEAVDSSEAGPVFKDIIEFLEDWQEAGKGFRIGDLKESVQKLYHSLYPTEGDTEALPGGSIWSVSKEWMALELGASISRICDALDDMAFSRSTMKELRTSIINFIEHDANGDFVTREVARISCDFHEDDYGVHQQEKLLVGLSEFEKLCRDRNPETQPLLNCLQSIRHQLNDTPLNEQLEQLVKSIYATLIKVMGRRDCIDLLSREASFSISQSHQRSFVSFVDWLRNFNTSLQGVKTKKSLIFVLEKYVVILEDNPSLKNYKPTRFALEVVLQELIIERKERSSVLSQILNAINGA</sequence>
<keyword evidence="2" id="KW-1185">Reference proteome</keyword>
<dbReference type="GeneID" id="37009583"/>
<dbReference type="EMBL" id="PKFO01000004">
    <property type="protein sequence ID" value="PVH20748.1"/>
    <property type="molecule type" value="Genomic_DNA"/>
</dbReference>
<reference evidence="1 2" key="1">
    <citation type="submission" date="2017-12" db="EMBL/GenBank/DDBJ databases">
        <title>Genome Sequence of a Multidrug-Resistant Candida haemulonii Isolate from a Patient with Chronic Leg Ulcers in Israel.</title>
        <authorList>
            <person name="Chow N.A."/>
            <person name="Gade L."/>
            <person name="Batra D."/>
            <person name="Rowe L.A."/>
            <person name="Ben-Ami R."/>
            <person name="Loparev V.N."/>
            <person name="Litvintseva A.P."/>
        </authorList>
    </citation>
    <scope>NUCLEOTIDE SEQUENCE [LARGE SCALE GENOMIC DNA]</scope>
    <source>
        <strain evidence="1 2">B11899</strain>
    </source>
</reference>
<evidence type="ECO:0000313" key="2">
    <source>
        <dbReference type="Proteomes" id="UP000244309"/>
    </source>
</evidence>
<name>A0A2V1ASE8_9ASCO</name>
<dbReference type="AlphaFoldDB" id="A0A2V1ASE8"/>
<dbReference type="VEuPathDB" id="FungiDB:CXQ85_004253"/>
<proteinExistence type="predicted"/>